<evidence type="ECO:0000256" key="1">
    <source>
        <dbReference type="ARBA" id="ARBA00023002"/>
    </source>
</evidence>
<dbReference type="InterPro" id="IPR050268">
    <property type="entry name" value="NADH-dep_flavin_reductase"/>
</dbReference>
<sequence length="190" mass="19132">MTAGTTPEGVPAATATGDDLRAVMRNWAAGVAIATTFHDGRDHAVTVNSFTSVSLDPPLVLVCIGRVSRFGAPVRGSGTWAVSLLPADAADLALRLAKPGGPEGPVLAGIPHRAGVTGAALLDDALATLECRTVAIHPGGDHDIVVGEVLSTSVGPVEDRDVPAAAGPAGDDDPRGPLVSFRGGFRTCSD</sequence>
<dbReference type="GO" id="GO:0010181">
    <property type="term" value="F:FMN binding"/>
    <property type="evidence" value="ECO:0007669"/>
    <property type="project" value="InterPro"/>
</dbReference>
<keyword evidence="5" id="KW-1185">Reference proteome</keyword>
<dbReference type="eggNOG" id="COG1853">
    <property type="taxonomic scope" value="Bacteria"/>
</dbReference>
<reference evidence="4 5" key="1">
    <citation type="submission" date="2012-02" db="EMBL/GenBank/DDBJ databases">
        <title>Whole genome shotgun sequence of Mobilicoccus pelagius NBRC 104925.</title>
        <authorList>
            <person name="Yoshida Y."/>
            <person name="Hosoyama A."/>
            <person name="Tsuchikane K."/>
            <person name="Katsumata H."/>
            <person name="Yamazaki S."/>
            <person name="Fujita N."/>
        </authorList>
    </citation>
    <scope>NUCLEOTIDE SEQUENCE [LARGE SCALE GENOMIC DNA]</scope>
    <source>
        <strain evidence="4 5">NBRC 104925</strain>
    </source>
</reference>
<protein>
    <submittedName>
        <fullName evidence="4">Putative oxidoreductase</fullName>
    </submittedName>
</protein>
<dbReference type="SMART" id="SM00903">
    <property type="entry name" value="Flavin_Reduct"/>
    <property type="match status" value="1"/>
</dbReference>
<dbReference type="InterPro" id="IPR002563">
    <property type="entry name" value="Flavin_Rdtase-like_dom"/>
</dbReference>
<accession>H5URL8</accession>
<comment type="caution">
    <text evidence="4">The sequence shown here is derived from an EMBL/GenBank/DDBJ whole genome shotgun (WGS) entry which is preliminary data.</text>
</comment>
<proteinExistence type="predicted"/>
<evidence type="ECO:0000313" key="5">
    <source>
        <dbReference type="Proteomes" id="UP000004367"/>
    </source>
</evidence>
<feature type="domain" description="Flavin reductase like" evidence="3">
    <location>
        <begin position="24"/>
        <end position="187"/>
    </location>
</feature>
<keyword evidence="1" id="KW-0560">Oxidoreductase</keyword>
<dbReference type="PANTHER" id="PTHR30466">
    <property type="entry name" value="FLAVIN REDUCTASE"/>
    <property type="match status" value="1"/>
</dbReference>
<dbReference type="Proteomes" id="UP000004367">
    <property type="component" value="Unassembled WGS sequence"/>
</dbReference>
<dbReference type="SUPFAM" id="SSF50475">
    <property type="entry name" value="FMN-binding split barrel"/>
    <property type="match status" value="1"/>
</dbReference>
<organism evidence="4 5">
    <name type="scientific">Mobilicoccus pelagius NBRC 104925</name>
    <dbReference type="NCBI Taxonomy" id="1089455"/>
    <lineage>
        <taxon>Bacteria</taxon>
        <taxon>Bacillati</taxon>
        <taxon>Actinomycetota</taxon>
        <taxon>Actinomycetes</taxon>
        <taxon>Micrococcales</taxon>
        <taxon>Dermatophilaceae</taxon>
        <taxon>Mobilicoccus</taxon>
    </lineage>
</organism>
<evidence type="ECO:0000313" key="4">
    <source>
        <dbReference type="EMBL" id="GAB48376.1"/>
    </source>
</evidence>
<name>H5URL8_9MICO</name>
<evidence type="ECO:0000259" key="3">
    <source>
        <dbReference type="SMART" id="SM00903"/>
    </source>
</evidence>
<dbReference type="STRING" id="1089455.MOPEL_073_00160"/>
<dbReference type="AlphaFoldDB" id="H5URL8"/>
<dbReference type="Gene3D" id="2.30.110.10">
    <property type="entry name" value="Electron Transport, Fmn-binding Protein, Chain A"/>
    <property type="match status" value="1"/>
</dbReference>
<dbReference type="InterPro" id="IPR012349">
    <property type="entry name" value="Split_barrel_FMN-bd"/>
</dbReference>
<gene>
    <name evidence="4" type="ORF">MOPEL_073_00160</name>
</gene>
<dbReference type="Pfam" id="PF01613">
    <property type="entry name" value="Flavin_Reduct"/>
    <property type="match status" value="1"/>
</dbReference>
<dbReference type="GO" id="GO:0042602">
    <property type="term" value="F:riboflavin reductase (NADPH) activity"/>
    <property type="evidence" value="ECO:0007669"/>
    <property type="project" value="TreeGrafter"/>
</dbReference>
<evidence type="ECO:0000256" key="2">
    <source>
        <dbReference type="SAM" id="MobiDB-lite"/>
    </source>
</evidence>
<dbReference type="PANTHER" id="PTHR30466:SF1">
    <property type="entry name" value="FMN REDUCTASE (NADH) RUTF"/>
    <property type="match status" value="1"/>
</dbReference>
<dbReference type="EMBL" id="BAFE01000052">
    <property type="protein sequence ID" value="GAB48376.1"/>
    <property type="molecule type" value="Genomic_DNA"/>
</dbReference>
<feature type="region of interest" description="Disordered" evidence="2">
    <location>
        <begin position="156"/>
        <end position="190"/>
    </location>
</feature>
<dbReference type="RefSeq" id="WP_009482274.1">
    <property type="nucleotide sequence ID" value="NZ_BAFE01000052.1"/>
</dbReference>